<protein>
    <submittedName>
        <fullName evidence="1">Uncharacterized protein</fullName>
    </submittedName>
</protein>
<reference evidence="1 2" key="1">
    <citation type="submission" date="2019-06" db="EMBL/GenBank/DDBJ databases">
        <title>Whole genome shotgun sequence of Vibrio inusitatus NBRC 102082.</title>
        <authorList>
            <person name="Hosoyama A."/>
            <person name="Uohara A."/>
            <person name="Ohji S."/>
            <person name="Ichikawa N."/>
        </authorList>
    </citation>
    <scope>NUCLEOTIDE SEQUENCE [LARGE SCALE GENOMIC DNA]</scope>
    <source>
        <strain evidence="1 2">NBRC 102082</strain>
    </source>
</reference>
<dbReference type="GO" id="GO:0015473">
    <property type="term" value="F:fimbrial usher porin activity"/>
    <property type="evidence" value="ECO:0007669"/>
    <property type="project" value="InterPro"/>
</dbReference>
<dbReference type="InterPro" id="IPR000015">
    <property type="entry name" value="Fimb_usher"/>
</dbReference>
<proteinExistence type="predicted"/>
<evidence type="ECO:0000313" key="1">
    <source>
        <dbReference type="EMBL" id="GEA50710.1"/>
    </source>
</evidence>
<dbReference type="Pfam" id="PF00577">
    <property type="entry name" value="Usher"/>
    <property type="match status" value="1"/>
</dbReference>
<name>A0A4Y3HVE2_9VIBR</name>
<comment type="caution">
    <text evidence="1">The sequence shown here is derived from an EMBL/GenBank/DDBJ whole genome shotgun (WGS) entry which is preliminary data.</text>
</comment>
<dbReference type="PANTHER" id="PTHR30451:SF5">
    <property type="entry name" value="SLR0019 PROTEIN"/>
    <property type="match status" value="1"/>
</dbReference>
<keyword evidence="2" id="KW-1185">Reference proteome</keyword>
<dbReference type="GO" id="GO:0009279">
    <property type="term" value="C:cell outer membrane"/>
    <property type="evidence" value="ECO:0007669"/>
    <property type="project" value="TreeGrafter"/>
</dbReference>
<dbReference type="EMBL" id="BJLF01000006">
    <property type="protein sequence ID" value="GEA50710.1"/>
    <property type="molecule type" value="Genomic_DNA"/>
</dbReference>
<gene>
    <name evidence="1" type="ORF">VIN01S_15140</name>
</gene>
<dbReference type="Gene3D" id="2.60.40.3110">
    <property type="match status" value="1"/>
</dbReference>
<accession>A0A4Y3HVE2</accession>
<sequence>MPANELAKVLRRDVSPKILAELAVYGSNSVGNKELNPIGIWLDFDSNDLSLSVSLEEQSSSQTSIDFDGEYRKPTYSEYSFIAWHNIFNFSDDYDITPDSDNTNLWLGEWISAINIGGPLGLNLEAAAYVEGIQSNEELDSPSVYRGDILMFIDRPDYPMRFSVGDLSSSVTGHMPSLNLGGIAIERLWSRLQPDRNIQNGGAQSIYLRESANVYIYINNIYFTDLRLRPGRYDIEDLPLDQGSNDIRIEIEYQSGQREVINYSQFFNARLLREGISDFSLYAGVFSSIEDNVYDYDETQYAVQGFYEYGITDDVTVGVNSTWHPDGQIFGSILNLGSNFGNIGSRFSGLTYSDVDEIGMIVSVDYEQAIFGNLDFSSPNFRLSAETFSDYRSTPWNLDETLSNGIRVIGDYSYFITPTINYTVRGNWFKDVDLDEDNYYAAVEATWSPWRFTFTSGIDYSFNNGSSSNDIRYYFVGRWDWFSSENYYSAAVEYQSRPNSVRTSFSKLSEYTPNSFGYELRSDITPEFQEYSGKIDYVANRFTTEVEYQTNYIDFSENRSQRISGRLSTAVSVFDSNIAWGRSYGGPAAIVDVHNSLEAPVLINGFDEDRPESIATRSLSGLVPIYGAHGTSNISISVPDAPIGYDYGPDRHSIVAGSYTGHLLTVGSNASKTVLGKLIDKNGEPIVLRNGVLLMETGEKSFFTNRGGRFALDGMTSGNFEIIIKGNPSYRGIISIPDNEDNLIYLESTQLQLQGVNDD</sequence>
<dbReference type="AlphaFoldDB" id="A0A4Y3HVE2"/>
<organism evidence="1 2">
    <name type="scientific">Vibrio inusitatus NBRC 102082</name>
    <dbReference type="NCBI Taxonomy" id="1219070"/>
    <lineage>
        <taxon>Bacteria</taxon>
        <taxon>Pseudomonadati</taxon>
        <taxon>Pseudomonadota</taxon>
        <taxon>Gammaproteobacteria</taxon>
        <taxon>Vibrionales</taxon>
        <taxon>Vibrionaceae</taxon>
        <taxon>Vibrio</taxon>
    </lineage>
</organism>
<dbReference type="GO" id="GO:0009297">
    <property type="term" value="P:pilus assembly"/>
    <property type="evidence" value="ECO:0007669"/>
    <property type="project" value="InterPro"/>
</dbReference>
<evidence type="ECO:0000313" key="2">
    <source>
        <dbReference type="Proteomes" id="UP000318717"/>
    </source>
</evidence>
<dbReference type="PANTHER" id="PTHR30451">
    <property type="entry name" value="OUTER MEMBRANE USHER PROTEIN"/>
    <property type="match status" value="1"/>
</dbReference>
<dbReference type="Proteomes" id="UP000318717">
    <property type="component" value="Unassembled WGS sequence"/>
</dbReference>